<name>A0A9K3KGB4_9STRA</name>
<keyword evidence="3" id="KW-1185">Reference proteome</keyword>
<feature type="compositionally biased region" description="Basic and acidic residues" evidence="1">
    <location>
        <begin position="1"/>
        <end position="12"/>
    </location>
</feature>
<gene>
    <name evidence="2" type="ORF">IV203_021149</name>
</gene>
<reference evidence="2" key="1">
    <citation type="journal article" date="2021" name="Sci. Rep.">
        <title>Diploid genomic architecture of Nitzschia inconspicua, an elite biomass production diatom.</title>
        <authorList>
            <person name="Oliver A."/>
            <person name="Podell S."/>
            <person name="Pinowska A."/>
            <person name="Traller J.C."/>
            <person name="Smith S.R."/>
            <person name="McClure R."/>
            <person name="Beliaev A."/>
            <person name="Bohutskyi P."/>
            <person name="Hill E.A."/>
            <person name="Rabines A."/>
            <person name="Zheng H."/>
            <person name="Allen L.Z."/>
            <person name="Kuo A."/>
            <person name="Grigoriev I.V."/>
            <person name="Allen A.E."/>
            <person name="Hazlebeck D."/>
            <person name="Allen E.E."/>
        </authorList>
    </citation>
    <scope>NUCLEOTIDE SEQUENCE</scope>
    <source>
        <strain evidence="2">Hildebrandi</strain>
    </source>
</reference>
<protein>
    <submittedName>
        <fullName evidence="2">Uncharacterized protein</fullName>
    </submittedName>
</protein>
<dbReference type="AlphaFoldDB" id="A0A9K3KGB4"/>
<feature type="compositionally biased region" description="Acidic residues" evidence="1">
    <location>
        <begin position="184"/>
        <end position="201"/>
    </location>
</feature>
<reference evidence="2" key="2">
    <citation type="submission" date="2021-04" db="EMBL/GenBank/DDBJ databases">
        <authorList>
            <person name="Podell S."/>
        </authorList>
    </citation>
    <scope>NUCLEOTIDE SEQUENCE</scope>
    <source>
        <strain evidence="2">Hildebrandi</strain>
    </source>
</reference>
<dbReference type="Proteomes" id="UP000693970">
    <property type="component" value="Unassembled WGS sequence"/>
</dbReference>
<evidence type="ECO:0000256" key="1">
    <source>
        <dbReference type="SAM" id="MobiDB-lite"/>
    </source>
</evidence>
<evidence type="ECO:0000313" key="3">
    <source>
        <dbReference type="Proteomes" id="UP000693970"/>
    </source>
</evidence>
<feature type="region of interest" description="Disordered" evidence="1">
    <location>
        <begin position="179"/>
        <end position="201"/>
    </location>
</feature>
<evidence type="ECO:0000313" key="2">
    <source>
        <dbReference type="EMBL" id="KAG7343204.1"/>
    </source>
</evidence>
<sequence>MADIEKEQKDTFGEPSDGLSTCIDVTPFGNDTSPTIEEIEAYAPSTILIMIGSMHFEHAGNADVLSLKISSPEDRMGTLEDARKQVAPNTVEALHVVSKSSSISSLFDDSILSTFYDVLIPGKGEVMVHILPESSALADEMPVQADDVDAIRMGLVMAGYQLEMEQQQDGSWILLARKPGLSSVDEEEEEDDNNDNENSDT</sequence>
<accession>A0A9K3KGB4</accession>
<comment type="caution">
    <text evidence="2">The sequence shown here is derived from an EMBL/GenBank/DDBJ whole genome shotgun (WGS) entry which is preliminary data.</text>
</comment>
<dbReference type="EMBL" id="JAGRRH010000024">
    <property type="protein sequence ID" value="KAG7343204.1"/>
    <property type="molecule type" value="Genomic_DNA"/>
</dbReference>
<feature type="region of interest" description="Disordered" evidence="1">
    <location>
        <begin position="1"/>
        <end position="20"/>
    </location>
</feature>
<organism evidence="2 3">
    <name type="scientific">Nitzschia inconspicua</name>
    <dbReference type="NCBI Taxonomy" id="303405"/>
    <lineage>
        <taxon>Eukaryota</taxon>
        <taxon>Sar</taxon>
        <taxon>Stramenopiles</taxon>
        <taxon>Ochrophyta</taxon>
        <taxon>Bacillariophyta</taxon>
        <taxon>Bacillariophyceae</taxon>
        <taxon>Bacillariophycidae</taxon>
        <taxon>Bacillariales</taxon>
        <taxon>Bacillariaceae</taxon>
        <taxon>Nitzschia</taxon>
    </lineage>
</organism>
<proteinExistence type="predicted"/>
<dbReference type="OrthoDB" id="46872at2759"/>